<sequence>MATTKTTYKITLEIGNFTHVYFSQLFQSRKDADKYIKQLAEKFYACSKVSSLVAPPEPEDSDDEIRNSDLTPRTLN</sequence>
<protein>
    <submittedName>
        <fullName evidence="2">Uncharacterized protein</fullName>
    </submittedName>
</protein>
<organism evidence="2 3">
    <name type="scientific">Pyronema omphalodes (strain CBS 100304)</name>
    <name type="common">Pyronema confluens</name>
    <dbReference type="NCBI Taxonomy" id="1076935"/>
    <lineage>
        <taxon>Eukaryota</taxon>
        <taxon>Fungi</taxon>
        <taxon>Dikarya</taxon>
        <taxon>Ascomycota</taxon>
        <taxon>Pezizomycotina</taxon>
        <taxon>Pezizomycetes</taxon>
        <taxon>Pezizales</taxon>
        <taxon>Pyronemataceae</taxon>
        <taxon>Pyronema</taxon>
    </lineage>
</organism>
<evidence type="ECO:0000256" key="1">
    <source>
        <dbReference type="SAM" id="MobiDB-lite"/>
    </source>
</evidence>
<keyword evidence="3" id="KW-1185">Reference proteome</keyword>
<dbReference type="Proteomes" id="UP000018144">
    <property type="component" value="Unassembled WGS sequence"/>
</dbReference>
<reference evidence="2 3" key="1">
    <citation type="journal article" date="2013" name="PLoS Genet.">
        <title>The genome and development-dependent transcriptomes of Pyronema confluens: a window into fungal evolution.</title>
        <authorList>
            <person name="Traeger S."/>
            <person name="Altegoer F."/>
            <person name="Freitag M."/>
            <person name="Gabaldon T."/>
            <person name="Kempken F."/>
            <person name="Kumar A."/>
            <person name="Marcet-Houben M."/>
            <person name="Poggeler S."/>
            <person name="Stajich J.E."/>
            <person name="Nowrousian M."/>
        </authorList>
    </citation>
    <scope>NUCLEOTIDE SEQUENCE [LARGE SCALE GENOMIC DNA]</scope>
    <source>
        <strain evidence="3">CBS 100304</strain>
        <tissue evidence="2">Vegetative mycelium</tissue>
    </source>
</reference>
<feature type="region of interest" description="Disordered" evidence="1">
    <location>
        <begin position="52"/>
        <end position="76"/>
    </location>
</feature>
<evidence type="ECO:0000313" key="2">
    <source>
        <dbReference type="EMBL" id="CCX34824.1"/>
    </source>
</evidence>
<accession>U4LT33</accession>
<dbReference type="EMBL" id="HF936636">
    <property type="protein sequence ID" value="CCX34824.1"/>
    <property type="molecule type" value="Genomic_DNA"/>
</dbReference>
<evidence type="ECO:0000313" key="3">
    <source>
        <dbReference type="Proteomes" id="UP000018144"/>
    </source>
</evidence>
<name>U4LT33_PYROM</name>
<gene>
    <name evidence="2" type="ORF">PCON_04342</name>
</gene>
<dbReference type="AlphaFoldDB" id="U4LT33"/>
<proteinExistence type="predicted"/>